<evidence type="ECO:0000313" key="4">
    <source>
        <dbReference type="Proteomes" id="UP000694865"/>
    </source>
</evidence>
<dbReference type="GeneID" id="102806883"/>
<dbReference type="PROSITE" id="PS50105">
    <property type="entry name" value="SAM_DOMAIN"/>
    <property type="match status" value="1"/>
</dbReference>
<dbReference type="SUPFAM" id="SSF47769">
    <property type="entry name" value="SAM/Pointed domain"/>
    <property type="match status" value="1"/>
</dbReference>
<dbReference type="InterPro" id="IPR001660">
    <property type="entry name" value="SAM"/>
</dbReference>
<evidence type="ECO:0000256" key="2">
    <source>
        <dbReference type="SAM" id="MobiDB-lite"/>
    </source>
</evidence>
<dbReference type="PROSITE" id="PS50088">
    <property type="entry name" value="ANK_REPEAT"/>
    <property type="match status" value="1"/>
</dbReference>
<dbReference type="InterPro" id="IPR036770">
    <property type="entry name" value="Ankyrin_rpt-contain_sf"/>
</dbReference>
<dbReference type="InterPro" id="IPR002110">
    <property type="entry name" value="Ankyrin_rpt"/>
</dbReference>
<evidence type="ECO:0000313" key="5">
    <source>
        <dbReference type="RefSeq" id="XP_006823689.1"/>
    </source>
</evidence>
<dbReference type="Gene3D" id="1.10.150.50">
    <property type="entry name" value="Transcription Factor, Ets-1"/>
    <property type="match status" value="1"/>
</dbReference>
<proteinExistence type="predicted"/>
<feature type="region of interest" description="Disordered" evidence="2">
    <location>
        <begin position="94"/>
        <end position="127"/>
    </location>
</feature>
<gene>
    <name evidence="5" type="primary">LOC102806883</name>
</gene>
<dbReference type="PROSITE" id="PS50297">
    <property type="entry name" value="ANK_REP_REGION"/>
    <property type="match status" value="1"/>
</dbReference>
<reference evidence="5" key="1">
    <citation type="submission" date="2025-08" db="UniProtKB">
        <authorList>
            <consortium name="RefSeq"/>
        </authorList>
    </citation>
    <scope>IDENTIFICATION</scope>
    <source>
        <tissue evidence="5">Testes</tissue>
    </source>
</reference>
<evidence type="ECO:0000256" key="1">
    <source>
        <dbReference type="PROSITE-ProRule" id="PRU00023"/>
    </source>
</evidence>
<dbReference type="PANTHER" id="PTHR24184:SF6">
    <property type="entry name" value="ANKYRIN REPEAT AND SAM DOMAIN-CONTAINING PROTEIN 3"/>
    <property type="match status" value="1"/>
</dbReference>
<protein>
    <submittedName>
        <fullName evidence="5">Ankyrin repeat and SAM domain-containing protein 3-like</fullName>
    </submittedName>
</protein>
<dbReference type="Gene3D" id="1.25.40.20">
    <property type="entry name" value="Ankyrin repeat-containing domain"/>
    <property type="match status" value="1"/>
</dbReference>
<sequence>MVKFLLNNDGNANHREPSVGNTALMMAAAEGHEIIVQNLLQYGIEIEAKNYNGDTARSLALLNGHMKIVSLIDNQTLPLTLLRAEPGLHVDEDLSSSDEYYRRPTRPPTKSQRCRSKHANNTGPSIRDAPEAMARLLNESRSKAITDNKLAFSNSLWLEKYGGGDEEPFCVSGAVTIKSASSSCSSSTGGLAAVLGLQQLSVDSADDAAAPSIERESTAMDTTSDDMVMHAKYCEEKKQTQLYDKSDNIESSHSVDGEQTSVQTSQQIVKCEVNDATNQNKPLVTTENQNKPLVTSSNQNKSLVTSTNQNKPLVTTANQNKPVLSTANTLQETASGGNPLEGINLDAYCENFNLPGKNKGQTLHYKDLSELLESLNLSKYHRVFDEQDVDLRLFLTLTDMDLKEVGI</sequence>
<dbReference type="PANTHER" id="PTHR24184">
    <property type="entry name" value="SI:CH211-189E2.2"/>
    <property type="match status" value="1"/>
</dbReference>
<keyword evidence="4" id="KW-1185">Reference proteome</keyword>
<dbReference type="Pfam" id="PF00536">
    <property type="entry name" value="SAM_1"/>
    <property type="match status" value="1"/>
</dbReference>
<name>A0ABM0MUJ8_SACKO</name>
<feature type="repeat" description="ANK" evidence="1">
    <location>
        <begin position="19"/>
        <end position="51"/>
    </location>
</feature>
<dbReference type="RefSeq" id="XP_006823689.1">
    <property type="nucleotide sequence ID" value="XM_006823626.1"/>
</dbReference>
<keyword evidence="1" id="KW-0040">ANK repeat</keyword>
<dbReference type="Pfam" id="PF12796">
    <property type="entry name" value="Ank_2"/>
    <property type="match status" value="1"/>
</dbReference>
<evidence type="ECO:0000259" key="3">
    <source>
        <dbReference type="PROSITE" id="PS50105"/>
    </source>
</evidence>
<feature type="non-terminal residue" evidence="5">
    <location>
        <position position="407"/>
    </location>
</feature>
<dbReference type="Proteomes" id="UP000694865">
    <property type="component" value="Unplaced"/>
</dbReference>
<dbReference type="SUPFAM" id="SSF48403">
    <property type="entry name" value="Ankyrin repeat"/>
    <property type="match status" value="1"/>
</dbReference>
<feature type="domain" description="SAM" evidence="3">
    <location>
        <begin position="363"/>
        <end position="407"/>
    </location>
</feature>
<dbReference type="InterPro" id="IPR013761">
    <property type="entry name" value="SAM/pointed_sf"/>
</dbReference>
<accession>A0ABM0MUJ8</accession>
<dbReference type="SMART" id="SM00248">
    <property type="entry name" value="ANK"/>
    <property type="match status" value="2"/>
</dbReference>
<organism evidence="4 5">
    <name type="scientific">Saccoglossus kowalevskii</name>
    <name type="common">Acorn worm</name>
    <dbReference type="NCBI Taxonomy" id="10224"/>
    <lineage>
        <taxon>Eukaryota</taxon>
        <taxon>Metazoa</taxon>
        <taxon>Hemichordata</taxon>
        <taxon>Enteropneusta</taxon>
        <taxon>Harrimaniidae</taxon>
        <taxon>Saccoglossus</taxon>
    </lineage>
</organism>